<dbReference type="CDD" id="cd01038">
    <property type="entry name" value="Endonuclease_DUF559"/>
    <property type="match status" value="1"/>
</dbReference>
<dbReference type="GO" id="GO:0004519">
    <property type="term" value="F:endonuclease activity"/>
    <property type="evidence" value="ECO:0007669"/>
    <property type="project" value="UniProtKB-KW"/>
</dbReference>
<dbReference type="InterPro" id="IPR011335">
    <property type="entry name" value="Restrct_endonuc-II-like"/>
</dbReference>
<accession>A0ABD4T5L2</accession>
<protein>
    <submittedName>
        <fullName evidence="3">Endonuclease domain-containing protein</fullName>
    </submittedName>
</protein>
<keyword evidence="3" id="KW-0540">Nuclease</keyword>
<dbReference type="PANTHER" id="PTHR38590:SF1">
    <property type="entry name" value="BLL0828 PROTEIN"/>
    <property type="match status" value="1"/>
</dbReference>
<proteinExistence type="predicted"/>
<dbReference type="Gene3D" id="3.40.960.10">
    <property type="entry name" value="VSR Endonuclease"/>
    <property type="match status" value="1"/>
</dbReference>
<dbReference type="InterPro" id="IPR007569">
    <property type="entry name" value="DUF559"/>
</dbReference>
<dbReference type="EMBL" id="JTHE03000082">
    <property type="protein sequence ID" value="MCM1983973.1"/>
    <property type="molecule type" value="Genomic_DNA"/>
</dbReference>
<keyword evidence="3" id="KW-0255">Endonuclease</keyword>
<dbReference type="Proteomes" id="UP000031561">
    <property type="component" value="Unassembled WGS sequence"/>
</dbReference>
<dbReference type="SUPFAM" id="SSF52980">
    <property type="entry name" value="Restriction endonuclease-like"/>
    <property type="match status" value="1"/>
</dbReference>
<dbReference type="PANTHER" id="PTHR38590">
    <property type="entry name" value="BLL0828 PROTEIN"/>
    <property type="match status" value="1"/>
</dbReference>
<sequence>MSRHNSRIRNSLPKTEQAARSLRRRSTPAEARLWEALRRRKLAGYKFRRQHPVGRFILDFYCPELKLVIEIDGGIHEHQKDYDEDRTAQLEASGDRVLRFSNDEVLHHLPTVLERILGEIAGRSR</sequence>
<comment type="caution">
    <text evidence="3">The sequence shown here is derived from an EMBL/GenBank/DDBJ whole genome shotgun (WGS) entry which is preliminary data.</text>
</comment>
<evidence type="ECO:0000313" key="4">
    <source>
        <dbReference type="Proteomes" id="UP000031561"/>
    </source>
</evidence>
<dbReference type="RefSeq" id="WP_166282814.1">
    <property type="nucleotide sequence ID" value="NZ_JTHE03000082.1"/>
</dbReference>
<reference evidence="3 4" key="1">
    <citation type="journal article" date="2015" name="Genome Announc.">
        <title>Draft Genome Sequence of Filamentous Marine Cyanobacterium Lyngbya confervoides Strain BDU141951.</title>
        <authorList>
            <person name="Chandrababunaidu M.M."/>
            <person name="Sen D."/>
            <person name="Tripathy S."/>
        </authorList>
    </citation>
    <scope>NUCLEOTIDE SEQUENCE [LARGE SCALE GENOMIC DNA]</scope>
    <source>
        <strain evidence="3 4">BDU141951</strain>
    </source>
</reference>
<evidence type="ECO:0000313" key="3">
    <source>
        <dbReference type="EMBL" id="MCM1983973.1"/>
    </source>
</evidence>
<keyword evidence="3" id="KW-0378">Hydrolase</keyword>
<evidence type="ECO:0000256" key="1">
    <source>
        <dbReference type="SAM" id="MobiDB-lite"/>
    </source>
</evidence>
<evidence type="ECO:0000259" key="2">
    <source>
        <dbReference type="Pfam" id="PF04480"/>
    </source>
</evidence>
<keyword evidence="4" id="KW-1185">Reference proteome</keyword>
<dbReference type="Pfam" id="PF04480">
    <property type="entry name" value="DUF559"/>
    <property type="match status" value="1"/>
</dbReference>
<dbReference type="AlphaFoldDB" id="A0ABD4T5L2"/>
<dbReference type="InterPro" id="IPR047216">
    <property type="entry name" value="Endonuclease_DUF559_bact"/>
</dbReference>
<feature type="domain" description="DUF559" evidence="2">
    <location>
        <begin position="15"/>
        <end position="120"/>
    </location>
</feature>
<feature type="region of interest" description="Disordered" evidence="1">
    <location>
        <begin position="1"/>
        <end position="27"/>
    </location>
</feature>
<organism evidence="3 4">
    <name type="scientific">Lyngbya confervoides BDU141951</name>
    <dbReference type="NCBI Taxonomy" id="1574623"/>
    <lineage>
        <taxon>Bacteria</taxon>
        <taxon>Bacillati</taxon>
        <taxon>Cyanobacteriota</taxon>
        <taxon>Cyanophyceae</taxon>
        <taxon>Oscillatoriophycideae</taxon>
        <taxon>Oscillatoriales</taxon>
        <taxon>Microcoleaceae</taxon>
        <taxon>Lyngbya</taxon>
    </lineage>
</organism>
<name>A0ABD4T5L2_9CYAN</name>
<gene>
    <name evidence="3" type="ORF">QQ91_0014210</name>
</gene>